<dbReference type="Proteomes" id="UP000559117">
    <property type="component" value="Unassembled WGS sequence"/>
</dbReference>
<evidence type="ECO:0000259" key="2">
    <source>
        <dbReference type="Pfam" id="PF22617"/>
    </source>
</evidence>
<feature type="domain" description="2-isopropylmalate synthase/homocitrate synthase post-catalytic" evidence="2">
    <location>
        <begin position="200"/>
        <end position="275"/>
    </location>
</feature>
<dbReference type="EMBL" id="JACHFH010000001">
    <property type="protein sequence ID" value="MBB5335040.1"/>
    <property type="molecule type" value="Genomic_DNA"/>
</dbReference>
<evidence type="ECO:0000256" key="1">
    <source>
        <dbReference type="ARBA" id="ARBA00022679"/>
    </source>
</evidence>
<evidence type="ECO:0000313" key="3">
    <source>
        <dbReference type="EMBL" id="MBB5335040.1"/>
    </source>
</evidence>
<dbReference type="PANTHER" id="PTHR42880:SF1">
    <property type="entry name" value="ISOPROPYLMALATE_HOMOCITRATE_CITRAMALATE SYNTHASE FAMILY PROTEIN"/>
    <property type="match status" value="1"/>
</dbReference>
<dbReference type="InterPro" id="IPR054691">
    <property type="entry name" value="LeuA/HCS_post-cat"/>
</dbReference>
<gene>
    <name evidence="3" type="ORF">HNR32_000140</name>
</gene>
<sequence>MITDVTLCYREKAKQYEQRQILQALKRLPIDSIEMSIPIWENISWGQLPHHRYALRITEYKDIKKYQGFSRYILSDDLKHMAGYKQSIIFNADGKKIQQRITGDAGLSVIQMQDVFKQWHKTEIISFEPLDLSGQATALAVSWLESGGQNIVTAFNGLGCHAPLEEVLLTMHLENIKKIEGNLDFTVLQKILPISANKPIVGKSIFAVESGIHVDGILKNPQLYEPYPPELVGGQRQIVLGNISGKNSIEAKLKELKINYAQIDNAAILKRVKEKSRMLCRAITDKEFFDLIGWKGNV</sequence>
<dbReference type="AlphaFoldDB" id="A0A840UFT5"/>
<comment type="caution">
    <text evidence="3">The sequence shown here is derived from an EMBL/GenBank/DDBJ whole genome shotgun (WGS) entry which is preliminary data.</text>
</comment>
<dbReference type="PANTHER" id="PTHR42880">
    <property type="entry name" value="HOMOCITRATE SYNTHASE"/>
    <property type="match status" value="1"/>
</dbReference>
<reference evidence="3 4" key="1">
    <citation type="submission" date="2020-08" db="EMBL/GenBank/DDBJ databases">
        <title>Genomic Encyclopedia of Type Strains, Phase IV (KMG-IV): sequencing the most valuable type-strain genomes for metagenomic binning, comparative biology and taxonomic classification.</title>
        <authorList>
            <person name="Goeker M."/>
        </authorList>
    </citation>
    <scope>NUCLEOTIDE SEQUENCE [LARGE SCALE GENOMIC DNA]</scope>
    <source>
        <strain evidence="3 4">DSM 24661</strain>
    </source>
</reference>
<evidence type="ECO:0000313" key="4">
    <source>
        <dbReference type="Proteomes" id="UP000559117"/>
    </source>
</evidence>
<keyword evidence="1 3" id="KW-0808">Transferase</keyword>
<protein>
    <submittedName>
        <fullName evidence="3">Homocitrate synthase NifV</fullName>
        <ecNumber evidence="3">2.3.3.14</ecNumber>
    </submittedName>
</protein>
<proteinExistence type="predicted"/>
<name>A0A840UFT5_9FIRM</name>
<dbReference type="Pfam" id="PF22617">
    <property type="entry name" value="HCS_D2"/>
    <property type="match status" value="1"/>
</dbReference>
<accession>A0A840UFT5</accession>
<dbReference type="Gene3D" id="1.10.238.260">
    <property type="match status" value="1"/>
</dbReference>
<dbReference type="GO" id="GO:0004410">
    <property type="term" value="F:homocitrate synthase activity"/>
    <property type="evidence" value="ECO:0007669"/>
    <property type="project" value="UniProtKB-EC"/>
</dbReference>
<dbReference type="RefSeq" id="WP_183858861.1">
    <property type="nucleotide sequence ID" value="NZ_JACHFH010000001.1"/>
</dbReference>
<organism evidence="3 4">
    <name type="scientific">Pectinatus brassicae</name>
    <dbReference type="NCBI Taxonomy" id="862415"/>
    <lineage>
        <taxon>Bacteria</taxon>
        <taxon>Bacillati</taxon>
        <taxon>Bacillota</taxon>
        <taxon>Negativicutes</taxon>
        <taxon>Selenomonadales</taxon>
        <taxon>Selenomonadaceae</taxon>
        <taxon>Pectinatus</taxon>
    </lineage>
</organism>
<keyword evidence="4" id="KW-1185">Reference proteome</keyword>
<keyword evidence="3" id="KW-0012">Acyltransferase</keyword>
<dbReference type="EC" id="2.3.3.14" evidence="3"/>